<feature type="domain" description="Yip1" evidence="6">
    <location>
        <begin position="25"/>
        <end position="163"/>
    </location>
</feature>
<name>A0A7V1N2N4_DESA2</name>
<evidence type="ECO:0000256" key="5">
    <source>
        <dbReference type="SAM" id="Phobius"/>
    </source>
</evidence>
<dbReference type="Proteomes" id="UP000886268">
    <property type="component" value="Unassembled WGS sequence"/>
</dbReference>
<feature type="transmembrane region" description="Helical" evidence="5">
    <location>
        <begin position="52"/>
        <end position="73"/>
    </location>
</feature>
<dbReference type="KEGG" id="daw:HS1_002484"/>
<reference evidence="7 9" key="1">
    <citation type="submission" date="2015-10" db="EMBL/GenBank/DDBJ databases">
        <title>Candidatus Desulfofervidus auxilii, a hydrogenotrophic sulfate-reducing bacterium involved in the thermophilic anaerobic oxidation of methane.</title>
        <authorList>
            <person name="Krukenberg V."/>
            <person name="Richter M."/>
            <person name="Wegener G."/>
        </authorList>
    </citation>
    <scope>NUCLEOTIDE SEQUENCE [LARGE SCALE GENOMIC DNA]</scope>
    <source>
        <strain evidence="7 9">HS1</strain>
    </source>
</reference>
<protein>
    <submittedName>
        <fullName evidence="7">Membrane protein containing Yip1 domain protein</fullName>
    </submittedName>
</protein>
<evidence type="ECO:0000256" key="4">
    <source>
        <dbReference type="ARBA" id="ARBA00023136"/>
    </source>
</evidence>
<keyword evidence="3 5" id="KW-1133">Transmembrane helix</keyword>
<keyword evidence="2 5" id="KW-0812">Transmembrane</keyword>
<dbReference type="EMBL" id="CP013015">
    <property type="protein sequence ID" value="AMM42266.1"/>
    <property type="molecule type" value="Genomic_DNA"/>
</dbReference>
<dbReference type="GO" id="GO:0016020">
    <property type="term" value="C:membrane"/>
    <property type="evidence" value="ECO:0007669"/>
    <property type="project" value="UniProtKB-SubCell"/>
</dbReference>
<evidence type="ECO:0000256" key="3">
    <source>
        <dbReference type="ARBA" id="ARBA00022989"/>
    </source>
</evidence>
<evidence type="ECO:0000313" key="9">
    <source>
        <dbReference type="Proteomes" id="UP000070560"/>
    </source>
</evidence>
<evidence type="ECO:0000256" key="1">
    <source>
        <dbReference type="ARBA" id="ARBA00004141"/>
    </source>
</evidence>
<evidence type="ECO:0000256" key="2">
    <source>
        <dbReference type="ARBA" id="ARBA00022692"/>
    </source>
</evidence>
<organism evidence="8">
    <name type="scientific">Desulfofervidus auxilii</name>
    <dbReference type="NCBI Taxonomy" id="1621989"/>
    <lineage>
        <taxon>Bacteria</taxon>
        <taxon>Pseudomonadati</taxon>
        <taxon>Thermodesulfobacteriota</taxon>
        <taxon>Candidatus Desulfofervidia</taxon>
        <taxon>Candidatus Desulfofervidales</taxon>
        <taxon>Candidatus Desulfofervidaceae</taxon>
        <taxon>Candidatus Desulfofervidus</taxon>
    </lineage>
</organism>
<dbReference type="RefSeq" id="WP_066066184.1">
    <property type="nucleotide sequence ID" value="NZ_CP013015.1"/>
</dbReference>
<dbReference type="InterPro" id="IPR006977">
    <property type="entry name" value="Yip1_dom"/>
</dbReference>
<reference evidence="8" key="2">
    <citation type="journal article" date="2020" name="mSystems">
        <title>Genome- and Community-Level Interaction Insights into Carbon Utilization and Element Cycling Functions of Hydrothermarchaeota in Hydrothermal Sediment.</title>
        <authorList>
            <person name="Zhou Z."/>
            <person name="Liu Y."/>
            <person name="Xu W."/>
            <person name="Pan J."/>
            <person name="Luo Z.H."/>
            <person name="Li M."/>
        </authorList>
    </citation>
    <scope>NUCLEOTIDE SEQUENCE [LARGE SCALE GENOMIC DNA]</scope>
    <source>
        <strain evidence="8">HyVt-45</strain>
    </source>
</reference>
<keyword evidence="4 5" id="KW-0472">Membrane</keyword>
<comment type="subcellular location">
    <subcellularLocation>
        <location evidence="1">Membrane</location>
        <topology evidence="1">Multi-pass membrane protein</topology>
    </subcellularLocation>
</comment>
<evidence type="ECO:0000313" key="7">
    <source>
        <dbReference type="EMBL" id="AMM42266.1"/>
    </source>
</evidence>
<feature type="transmembrane region" description="Helical" evidence="5">
    <location>
        <begin position="147"/>
        <end position="169"/>
    </location>
</feature>
<dbReference type="OrthoDB" id="9812526at2"/>
<keyword evidence="9" id="KW-1185">Reference proteome</keyword>
<dbReference type="Proteomes" id="UP000070560">
    <property type="component" value="Chromosome"/>
</dbReference>
<dbReference type="Pfam" id="PF04893">
    <property type="entry name" value="Yip1"/>
    <property type="match status" value="1"/>
</dbReference>
<sequence length="175" mass="18885">MNGLTQRIFRAMKLEASLYEEVEADTDALKQAVIVVVLSSLAAGLGSATQGFGILLGGTIVALLSWLIWAYLIYLVGTKLLPEPQTESNPKELLRVLGFASAPGLIRILGVIPPLRMIIFFIAAVWSLMAMIIAVRQALDYTSTGRAVVVCLITFFIQVLISALLIFLLGPPVKA</sequence>
<dbReference type="EMBL" id="DRKW01000186">
    <property type="protein sequence ID" value="HEB74212.1"/>
    <property type="molecule type" value="Genomic_DNA"/>
</dbReference>
<evidence type="ECO:0000259" key="6">
    <source>
        <dbReference type="Pfam" id="PF04893"/>
    </source>
</evidence>
<gene>
    <name evidence="8" type="ORF">ENJ03_03215</name>
    <name evidence="7" type="ORF">HS1_002484</name>
</gene>
<evidence type="ECO:0000313" key="8">
    <source>
        <dbReference type="EMBL" id="HEB74212.1"/>
    </source>
</evidence>
<feature type="transmembrane region" description="Helical" evidence="5">
    <location>
        <begin position="117"/>
        <end position="135"/>
    </location>
</feature>
<accession>A0A7V1N2N4</accession>
<dbReference type="AlphaFoldDB" id="A0A7V1N2N4"/>
<proteinExistence type="predicted"/>